<dbReference type="PANTHER" id="PTHR43176">
    <property type="entry name" value="3-HYDROXYISOBUTYRYL-COA HYDROLASE-RELATED"/>
    <property type="match status" value="1"/>
</dbReference>
<keyword evidence="6" id="KW-1185">Reference proteome</keyword>
<dbReference type="GO" id="GO:0006574">
    <property type="term" value="P:L-valine catabolic process"/>
    <property type="evidence" value="ECO:0007669"/>
    <property type="project" value="TreeGrafter"/>
</dbReference>
<reference evidence="5 6" key="1">
    <citation type="journal article" date="2019" name="Nat. Ecol. Evol.">
        <title>Megaphylogeny resolves global patterns of mushroom evolution.</title>
        <authorList>
            <person name="Varga T."/>
            <person name="Krizsan K."/>
            <person name="Foldi C."/>
            <person name="Dima B."/>
            <person name="Sanchez-Garcia M."/>
            <person name="Sanchez-Ramirez S."/>
            <person name="Szollosi G.J."/>
            <person name="Szarkandi J.G."/>
            <person name="Papp V."/>
            <person name="Albert L."/>
            <person name="Andreopoulos W."/>
            <person name="Angelini C."/>
            <person name="Antonin V."/>
            <person name="Barry K.W."/>
            <person name="Bougher N.L."/>
            <person name="Buchanan P."/>
            <person name="Buyck B."/>
            <person name="Bense V."/>
            <person name="Catcheside P."/>
            <person name="Chovatia M."/>
            <person name="Cooper J."/>
            <person name="Damon W."/>
            <person name="Desjardin D."/>
            <person name="Finy P."/>
            <person name="Geml J."/>
            <person name="Haridas S."/>
            <person name="Hughes K."/>
            <person name="Justo A."/>
            <person name="Karasinski D."/>
            <person name="Kautmanova I."/>
            <person name="Kiss B."/>
            <person name="Kocsube S."/>
            <person name="Kotiranta H."/>
            <person name="LaButti K.M."/>
            <person name="Lechner B.E."/>
            <person name="Liimatainen K."/>
            <person name="Lipzen A."/>
            <person name="Lukacs Z."/>
            <person name="Mihaltcheva S."/>
            <person name="Morgado L.N."/>
            <person name="Niskanen T."/>
            <person name="Noordeloos M.E."/>
            <person name="Ohm R.A."/>
            <person name="Ortiz-Santana B."/>
            <person name="Ovrebo C."/>
            <person name="Racz N."/>
            <person name="Riley R."/>
            <person name="Savchenko A."/>
            <person name="Shiryaev A."/>
            <person name="Soop K."/>
            <person name="Spirin V."/>
            <person name="Szebenyi C."/>
            <person name="Tomsovsky M."/>
            <person name="Tulloss R.E."/>
            <person name="Uehling J."/>
            <person name="Grigoriev I.V."/>
            <person name="Vagvolgyi C."/>
            <person name="Papp T."/>
            <person name="Martin F.M."/>
            <person name="Miettinen O."/>
            <person name="Hibbett D.S."/>
            <person name="Nagy L.G."/>
        </authorList>
    </citation>
    <scope>NUCLEOTIDE SEQUENCE [LARGE SCALE GENOMIC DNA]</scope>
    <source>
        <strain evidence="5 6">FP101781</strain>
    </source>
</reference>
<evidence type="ECO:0000259" key="4">
    <source>
        <dbReference type="Pfam" id="PF16113"/>
    </source>
</evidence>
<dbReference type="GO" id="GO:0003860">
    <property type="term" value="F:3-hydroxyisobutyryl-CoA hydrolase activity"/>
    <property type="evidence" value="ECO:0007669"/>
    <property type="project" value="UniProtKB-EC"/>
</dbReference>
<dbReference type="InterPro" id="IPR029045">
    <property type="entry name" value="ClpP/crotonase-like_dom_sf"/>
</dbReference>
<dbReference type="CDD" id="cd06558">
    <property type="entry name" value="crotonase-like"/>
    <property type="match status" value="1"/>
</dbReference>
<dbReference type="OrthoDB" id="1737613at2759"/>
<dbReference type="Gene3D" id="3.90.226.10">
    <property type="entry name" value="2-enoyl-CoA Hydratase, Chain A, domain 1"/>
    <property type="match status" value="1"/>
</dbReference>
<dbReference type="EMBL" id="QPFP01000006">
    <property type="protein sequence ID" value="TEB36449.1"/>
    <property type="molecule type" value="Genomic_DNA"/>
</dbReference>
<evidence type="ECO:0000256" key="2">
    <source>
        <dbReference type="ARBA" id="ARBA00011915"/>
    </source>
</evidence>
<dbReference type="PANTHER" id="PTHR43176:SF3">
    <property type="entry name" value="3-HYDROXYISOBUTYRYL-COA HYDROLASE, MITOCHONDRIAL"/>
    <property type="match status" value="1"/>
</dbReference>
<dbReference type="NCBIfam" id="NF004127">
    <property type="entry name" value="PRK05617.1"/>
    <property type="match status" value="1"/>
</dbReference>
<dbReference type="InterPro" id="IPR045004">
    <property type="entry name" value="ECH_dom"/>
</dbReference>
<dbReference type="EC" id="3.1.2.4" evidence="2"/>
<evidence type="ECO:0000256" key="3">
    <source>
        <dbReference type="ARBA" id="ARBA00022801"/>
    </source>
</evidence>
<dbReference type="SUPFAM" id="SSF52096">
    <property type="entry name" value="ClpP/crotonase"/>
    <property type="match status" value="1"/>
</dbReference>
<evidence type="ECO:0000313" key="6">
    <source>
        <dbReference type="Proteomes" id="UP000298030"/>
    </source>
</evidence>
<dbReference type="AlphaFoldDB" id="A0A4Y7TSC7"/>
<evidence type="ECO:0000256" key="1">
    <source>
        <dbReference type="ARBA" id="ARBA00001709"/>
    </source>
</evidence>
<organism evidence="5 6">
    <name type="scientific">Coprinellus micaceus</name>
    <name type="common">Glistening ink-cap mushroom</name>
    <name type="synonym">Coprinus micaceus</name>
    <dbReference type="NCBI Taxonomy" id="71717"/>
    <lineage>
        <taxon>Eukaryota</taxon>
        <taxon>Fungi</taxon>
        <taxon>Dikarya</taxon>
        <taxon>Basidiomycota</taxon>
        <taxon>Agaricomycotina</taxon>
        <taxon>Agaricomycetes</taxon>
        <taxon>Agaricomycetidae</taxon>
        <taxon>Agaricales</taxon>
        <taxon>Agaricineae</taxon>
        <taxon>Psathyrellaceae</taxon>
        <taxon>Coprinellus</taxon>
    </lineage>
</organism>
<gene>
    <name evidence="5" type="ORF">FA13DRAFT_1258372</name>
</gene>
<dbReference type="Proteomes" id="UP000298030">
    <property type="component" value="Unassembled WGS sequence"/>
</dbReference>
<dbReference type="GO" id="GO:0005739">
    <property type="term" value="C:mitochondrion"/>
    <property type="evidence" value="ECO:0007669"/>
    <property type="project" value="TreeGrafter"/>
</dbReference>
<evidence type="ECO:0000313" key="5">
    <source>
        <dbReference type="EMBL" id="TEB36449.1"/>
    </source>
</evidence>
<feature type="domain" description="Enoyl-CoA hydratase/isomerase" evidence="4">
    <location>
        <begin position="50"/>
        <end position="396"/>
    </location>
</feature>
<proteinExistence type="predicted"/>
<comment type="caution">
    <text evidence="5">The sequence shown here is derived from an EMBL/GenBank/DDBJ whole genome shotgun (WGS) entry which is preliminary data.</text>
</comment>
<dbReference type="STRING" id="71717.A0A4Y7TSC7"/>
<dbReference type="InterPro" id="IPR032259">
    <property type="entry name" value="HIBYL-CoA-H"/>
</dbReference>
<dbReference type="Pfam" id="PF16113">
    <property type="entry name" value="ECH_2"/>
    <property type="match status" value="1"/>
</dbReference>
<name>A0A4Y7TSC7_COPMI</name>
<sequence length="494" mass="54317">MLRLLLRGMSRRTSSVAAQRTRAVGRHLMSTSASSAEESVLFESNSSLRQYILNRPHKLNALDSNMLELLRPKIEEWNRSELTGTIVGTGNGRAFCAGGDVAGVPIIPKAVVENAANAETRPQAIEYFKQEFEMDYILAALEKPYVAILDGITMGGGVGLASGALFRVATEKTVFAMPETKIGYFPDVGGSYYLSRLDGEVGTYLALTGDVLKGRAVFEHGLATHYIPSRRVPLLLQRLAELDKPSPSVIDSTIEEFSSESSEDETKTTLIGARRSAIDSVFRHNEVESIFADLVQLTSHEDESVKTWASSTVHQLNERSPTSLKVSLAAIRRGKKLELREALNLELNVAAAFCGEVTSDFQKGVNKVLISREGGRPDWSPSTVSEVSQETVDKFFDPSSTYQLDIPDTLQPPSASRYFDYALPTEEEIGSAVMGSHVNAGDMGATAEEIIALFERLRPGKQGIREKVQEVLQRRCTLVDNADGNFVWLKWIHN</sequence>
<protein>
    <recommendedName>
        <fullName evidence="2">3-hydroxyisobutyryl-CoA hydrolase</fullName>
        <ecNumber evidence="2">3.1.2.4</ecNumber>
    </recommendedName>
</protein>
<comment type="catalytic activity">
    <reaction evidence="1">
        <text>3-hydroxy-2-methylpropanoyl-CoA + H2O = 3-hydroxy-2-methylpropanoate + CoA + H(+)</text>
        <dbReference type="Rhea" id="RHEA:20888"/>
        <dbReference type="ChEBI" id="CHEBI:11805"/>
        <dbReference type="ChEBI" id="CHEBI:15377"/>
        <dbReference type="ChEBI" id="CHEBI:15378"/>
        <dbReference type="ChEBI" id="CHEBI:57287"/>
        <dbReference type="ChEBI" id="CHEBI:57340"/>
        <dbReference type="EC" id="3.1.2.4"/>
    </reaction>
</comment>
<accession>A0A4Y7TSC7</accession>
<keyword evidence="3 5" id="KW-0378">Hydrolase</keyword>